<feature type="region of interest" description="Disordered" evidence="1">
    <location>
        <begin position="1"/>
        <end position="41"/>
    </location>
</feature>
<protein>
    <submittedName>
        <fullName evidence="2">Uncharacterized protein</fullName>
    </submittedName>
</protein>
<comment type="caution">
    <text evidence="2">The sequence shown here is derived from an EMBL/GenBank/DDBJ whole genome shotgun (WGS) entry which is preliminary data.</text>
</comment>
<name>A0A4Z2G4S5_9TELE</name>
<accession>A0A4Z2G4S5</accession>
<keyword evidence="3" id="KW-1185">Reference proteome</keyword>
<dbReference type="AlphaFoldDB" id="A0A4Z2G4S5"/>
<dbReference type="Proteomes" id="UP000314294">
    <property type="component" value="Unassembled WGS sequence"/>
</dbReference>
<proteinExistence type="predicted"/>
<gene>
    <name evidence="2" type="ORF">EYF80_042214</name>
</gene>
<dbReference type="EMBL" id="SRLO01000735">
    <property type="protein sequence ID" value="TNN47572.1"/>
    <property type="molecule type" value="Genomic_DNA"/>
</dbReference>
<organism evidence="2 3">
    <name type="scientific">Liparis tanakae</name>
    <name type="common">Tanaka's snailfish</name>
    <dbReference type="NCBI Taxonomy" id="230148"/>
    <lineage>
        <taxon>Eukaryota</taxon>
        <taxon>Metazoa</taxon>
        <taxon>Chordata</taxon>
        <taxon>Craniata</taxon>
        <taxon>Vertebrata</taxon>
        <taxon>Euteleostomi</taxon>
        <taxon>Actinopterygii</taxon>
        <taxon>Neopterygii</taxon>
        <taxon>Teleostei</taxon>
        <taxon>Neoteleostei</taxon>
        <taxon>Acanthomorphata</taxon>
        <taxon>Eupercaria</taxon>
        <taxon>Perciformes</taxon>
        <taxon>Cottioidei</taxon>
        <taxon>Cottales</taxon>
        <taxon>Liparidae</taxon>
        <taxon>Liparis</taxon>
    </lineage>
</organism>
<evidence type="ECO:0000256" key="1">
    <source>
        <dbReference type="SAM" id="MobiDB-lite"/>
    </source>
</evidence>
<feature type="compositionally biased region" description="Basic and acidic residues" evidence="1">
    <location>
        <begin position="18"/>
        <end position="34"/>
    </location>
</feature>
<evidence type="ECO:0000313" key="2">
    <source>
        <dbReference type="EMBL" id="TNN47572.1"/>
    </source>
</evidence>
<sequence>MLVNSWRAYPFRHNQQRSGEETHIPVEKQREQRKPSPLSLTFSASSRALKTKPPKDVGMTDYPYATACVNNAAPGVARVKLTAQ</sequence>
<evidence type="ECO:0000313" key="3">
    <source>
        <dbReference type="Proteomes" id="UP000314294"/>
    </source>
</evidence>
<reference evidence="2 3" key="1">
    <citation type="submission" date="2019-03" db="EMBL/GenBank/DDBJ databases">
        <title>First draft genome of Liparis tanakae, snailfish: a comprehensive survey of snailfish specific genes.</title>
        <authorList>
            <person name="Kim W."/>
            <person name="Song I."/>
            <person name="Jeong J.-H."/>
            <person name="Kim D."/>
            <person name="Kim S."/>
            <person name="Ryu S."/>
            <person name="Song J.Y."/>
            <person name="Lee S.K."/>
        </authorList>
    </citation>
    <scope>NUCLEOTIDE SEQUENCE [LARGE SCALE GENOMIC DNA]</scope>
    <source>
        <tissue evidence="2">Muscle</tissue>
    </source>
</reference>